<protein>
    <recommendedName>
        <fullName evidence="4">DUF5673 domain-containing protein</fullName>
    </recommendedName>
</protein>
<accession>A0A926F185</accession>
<organism evidence="2 3">
    <name type="scientific">Wansuia hejianensis</name>
    <dbReference type="NCBI Taxonomy" id="2763667"/>
    <lineage>
        <taxon>Bacteria</taxon>
        <taxon>Bacillati</taxon>
        <taxon>Bacillota</taxon>
        <taxon>Clostridia</taxon>
        <taxon>Lachnospirales</taxon>
        <taxon>Lachnospiraceae</taxon>
        <taxon>Wansuia</taxon>
    </lineage>
</organism>
<sequence>MKNQIAVYFLLLLIFVSGSIYNFRIRRQCIYRVRLTKPRIIILIIASLIFCAIAYIGGNLWENYLIAISASVFIISGVVGEGIHEKGIYYQYGRGILVRLARWKDIKDIKIDTNKNKLKSFKINTLTIFANQYYSSEDINKINKYIGS</sequence>
<dbReference type="AlphaFoldDB" id="A0A926F185"/>
<keyword evidence="1" id="KW-0812">Transmembrane</keyword>
<dbReference type="RefSeq" id="WP_249322851.1">
    <property type="nucleotide sequence ID" value="NZ_JACRTK010000001.1"/>
</dbReference>
<dbReference type="Proteomes" id="UP000601522">
    <property type="component" value="Unassembled WGS sequence"/>
</dbReference>
<proteinExistence type="predicted"/>
<feature type="transmembrane region" description="Helical" evidence="1">
    <location>
        <begin position="40"/>
        <end position="58"/>
    </location>
</feature>
<evidence type="ECO:0000313" key="2">
    <source>
        <dbReference type="EMBL" id="MBC8590050.1"/>
    </source>
</evidence>
<gene>
    <name evidence="2" type="ORF">H8689_02710</name>
</gene>
<keyword evidence="1" id="KW-0472">Membrane</keyword>
<dbReference type="EMBL" id="JACRTK010000001">
    <property type="protein sequence ID" value="MBC8590050.1"/>
    <property type="molecule type" value="Genomic_DNA"/>
</dbReference>
<keyword evidence="1" id="KW-1133">Transmembrane helix</keyword>
<feature type="transmembrane region" description="Helical" evidence="1">
    <location>
        <begin position="6"/>
        <end position="24"/>
    </location>
</feature>
<evidence type="ECO:0008006" key="4">
    <source>
        <dbReference type="Google" id="ProtNLM"/>
    </source>
</evidence>
<comment type="caution">
    <text evidence="2">The sequence shown here is derived from an EMBL/GenBank/DDBJ whole genome shotgun (WGS) entry which is preliminary data.</text>
</comment>
<feature type="transmembrane region" description="Helical" evidence="1">
    <location>
        <begin position="64"/>
        <end position="84"/>
    </location>
</feature>
<evidence type="ECO:0000256" key="1">
    <source>
        <dbReference type="SAM" id="Phobius"/>
    </source>
</evidence>
<reference evidence="2 3" key="1">
    <citation type="submission" date="2020-08" db="EMBL/GenBank/DDBJ databases">
        <title>Genome public.</title>
        <authorList>
            <person name="Liu C."/>
            <person name="Sun Q."/>
        </authorList>
    </citation>
    <scope>NUCLEOTIDE SEQUENCE [LARGE SCALE GENOMIC DNA]</scope>
    <source>
        <strain evidence="2 3">NSJ-26</strain>
    </source>
</reference>
<name>A0A926F185_9FIRM</name>
<keyword evidence="3" id="KW-1185">Reference proteome</keyword>
<evidence type="ECO:0000313" key="3">
    <source>
        <dbReference type="Proteomes" id="UP000601522"/>
    </source>
</evidence>